<gene>
    <name evidence="1" type="ORF">rsdtw13_02890</name>
</gene>
<sequence length="310" mass="34684">MEGNVQVNNEKKTGYDLNKSSKMGRMFWSAFKYFTLIIASLIFIIPVLVVFFGAFKTKAEFYGTASKLTLPHSFLNFENFRKAFVDGGMLTGFVNTVVIMLGSLLFVIMFGSMVAYVIQRFDFKGKKLVFGLYMTAMLIPMVTTQICTYKIMSNLDMFVRTAFNSETGIINTPISVIILYIGADVMSIIIMMQFLDSISVSLDESAMLDGASYFYIFFRIILPLLKPAIATVLIIKGVGIYNDFYTQYLYLPSKEARPISTSLLSFMGPYGGEWNVICAGIIIIMIPTTVLFLCLQKYIYNGFAAGAVKG</sequence>
<evidence type="ECO:0000313" key="2">
    <source>
        <dbReference type="Proteomes" id="UP001058074"/>
    </source>
</evidence>
<organism evidence="1 2">
    <name type="scientific">Inconstantimicrobium mannanitabidum</name>
    <dbReference type="NCBI Taxonomy" id="1604901"/>
    <lineage>
        <taxon>Bacteria</taxon>
        <taxon>Bacillati</taxon>
        <taxon>Bacillota</taxon>
        <taxon>Clostridia</taxon>
        <taxon>Eubacteriales</taxon>
        <taxon>Clostridiaceae</taxon>
        <taxon>Inconstantimicrobium</taxon>
    </lineage>
</organism>
<dbReference type="EMBL" id="BROD01000001">
    <property type="protein sequence ID" value="GKX65031.1"/>
    <property type="molecule type" value="Genomic_DNA"/>
</dbReference>
<accession>A0ACB5R7L5</accession>
<proteinExistence type="predicted"/>
<comment type="caution">
    <text evidence="1">The sequence shown here is derived from an EMBL/GenBank/DDBJ whole genome shotgun (WGS) entry which is preliminary data.</text>
</comment>
<dbReference type="Proteomes" id="UP001058074">
    <property type="component" value="Unassembled WGS sequence"/>
</dbReference>
<reference evidence="1" key="1">
    <citation type="journal article" date="2025" name="Int. J. Syst. Evol. Microbiol.">
        <title>Inconstantimicrobium mannanitabidum sp. nov., a novel member of the family Clostridiaceae isolated from anoxic soil under the treatment of reductive soil disinfestation.</title>
        <authorList>
            <person name="Ueki A."/>
            <person name="Tonouchi A."/>
            <person name="Honma S."/>
            <person name="Kaku N."/>
            <person name="Ueki K."/>
        </authorList>
    </citation>
    <scope>NUCLEOTIDE SEQUENCE</scope>
    <source>
        <strain evidence="1">TW13</strain>
    </source>
</reference>
<evidence type="ECO:0000313" key="1">
    <source>
        <dbReference type="EMBL" id="GKX65031.1"/>
    </source>
</evidence>
<name>A0ACB5R7L5_9CLOT</name>
<keyword evidence="2" id="KW-1185">Reference proteome</keyword>
<protein>
    <submittedName>
        <fullName evidence="1">Sugar ABC transporter permease</fullName>
    </submittedName>
</protein>